<evidence type="ECO:0008006" key="4">
    <source>
        <dbReference type="Google" id="ProtNLM"/>
    </source>
</evidence>
<dbReference type="AlphaFoldDB" id="A0A7U3YKS4"/>
<dbReference type="Gene3D" id="1.20.120.1430">
    <property type="entry name" value="HP0721 helical bundle"/>
    <property type="match status" value="1"/>
</dbReference>
<protein>
    <recommendedName>
        <fullName evidence="4">DUF1104 domain-containing protein</fullName>
    </recommendedName>
</protein>
<gene>
    <name evidence="2" type="ordered locus">Despr_1033</name>
</gene>
<keyword evidence="3" id="KW-1185">Reference proteome</keyword>
<reference evidence="2 3" key="1">
    <citation type="journal article" date="2011" name="Stand. Genomic Sci.">
        <title>Complete genome sequence of Desulfobulbus propionicus type strain (1pr3).</title>
        <authorList>
            <person name="Pagani I."/>
            <person name="Lapidus A."/>
            <person name="Nolan M."/>
            <person name="Lucas S."/>
            <person name="Hammon N."/>
            <person name="Deshpande S."/>
            <person name="Cheng J.F."/>
            <person name="Chertkov O."/>
            <person name="Davenport K."/>
            <person name="Tapia R."/>
            <person name="Han C."/>
            <person name="Goodwin L."/>
            <person name="Pitluck S."/>
            <person name="Liolios K."/>
            <person name="Mavromatis K."/>
            <person name="Ivanova N."/>
            <person name="Mikhailova N."/>
            <person name="Pati A."/>
            <person name="Chen A."/>
            <person name="Palaniappan K."/>
            <person name="Land M."/>
            <person name="Hauser L."/>
            <person name="Chang Y.J."/>
            <person name="Jeffries C.D."/>
            <person name="Detter J.C."/>
            <person name="Brambilla E."/>
            <person name="Kannan K.P."/>
            <person name="Djao O.D."/>
            <person name="Rohde M."/>
            <person name="Pukall R."/>
            <person name="Spring S."/>
            <person name="Goker M."/>
            <person name="Sikorski J."/>
            <person name="Woyke T."/>
            <person name="Bristow J."/>
            <person name="Eisen J.A."/>
            <person name="Markowitz V."/>
            <person name="Hugenholtz P."/>
            <person name="Kyrpides N.C."/>
            <person name="Klenk H.P."/>
        </authorList>
    </citation>
    <scope>NUCLEOTIDE SEQUENCE [LARGE SCALE GENOMIC DNA]</scope>
    <source>
        <strain evidence="3">ATCC 33891 / DSM 2032 / 1pr3</strain>
    </source>
</reference>
<evidence type="ECO:0000256" key="1">
    <source>
        <dbReference type="SAM" id="SignalP"/>
    </source>
</evidence>
<name>A0A7U3YKS4_DESPD</name>
<accession>A0A7U3YKS4</accession>
<sequence>MKTIKKSLLVLATLMLAATAAWAVDYSKMSTDELSAARGTLYNATPEEWNAFHTEWWKRLSQMSPEERQKYLGPGMGRGMGRGMGKGMGMGRGMGCCPCWAVPTAPGQAPAAAGK</sequence>
<evidence type="ECO:0000313" key="2">
    <source>
        <dbReference type="EMBL" id="ADW17205.1"/>
    </source>
</evidence>
<keyword evidence="1" id="KW-0732">Signal</keyword>
<feature type="signal peptide" evidence="1">
    <location>
        <begin position="1"/>
        <end position="23"/>
    </location>
</feature>
<feature type="chain" id="PRO_5030911169" description="DUF1104 domain-containing protein" evidence="1">
    <location>
        <begin position="24"/>
        <end position="115"/>
    </location>
</feature>
<organism evidence="2 3">
    <name type="scientific">Desulfobulbus propionicus (strain ATCC 33891 / DSM 2032 / VKM B-1956 / 1pr3)</name>
    <dbReference type="NCBI Taxonomy" id="577650"/>
    <lineage>
        <taxon>Bacteria</taxon>
        <taxon>Pseudomonadati</taxon>
        <taxon>Thermodesulfobacteriota</taxon>
        <taxon>Desulfobulbia</taxon>
        <taxon>Desulfobulbales</taxon>
        <taxon>Desulfobulbaceae</taxon>
        <taxon>Desulfobulbus</taxon>
    </lineage>
</organism>
<dbReference type="Proteomes" id="UP000006365">
    <property type="component" value="Chromosome"/>
</dbReference>
<dbReference type="EMBL" id="CP002364">
    <property type="protein sequence ID" value="ADW17205.1"/>
    <property type="molecule type" value="Genomic_DNA"/>
</dbReference>
<evidence type="ECO:0000313" key="3">
    <source>
        <dbReference type="Proteomes" id="UP000006365"/>
    </source>
</evidence>
<dbReference type="InterPro" id="IPR038310">
    <property type="entry name" value="DUF1104_sf"/>
</dbReference>
<dbReference type="RefSeq" id="WP_015723748.1">
    <property type="nucleotide sequence ID" value="NC_014972.1"/>
</dbReference>
<dbReference type="KEGG" id="dpr:Despr_1033"/>
<proteinExistence type="predicted"/>